<gene>
    <name evidence="3" type="ORF">NA57DRAFT_41840</name>
</gene>
<evidence type="ECO:0000313" key="3">
    <source>
        <dbReference type="EMBL" id="KAF2097456.1"/>
    </source>
</evidence>
<dbReference type="OrthoDB" id="449091at2759"/>
<name>A0A9P4IFW9_9PEZI</name>
<evidence type="ECO:0000256" key="1">
    <source>
        <dbReference type="ARBA" id="ARBA00022729"/>
    </source>
</evidence>
<dbReference type="PANTHER" id="PTHR43037:SF4">
    <property type="entry name" value="PEPTIDASE S9 PROLYL OLIGOPEPTIDASE CATALYTIC DOMAIN-CONTAINING PROTEIN"/>
    <property type="match status" value="1"/>
</dbReference>
<feature type="domain" description="Peptidase S9 prolyl oligopeptidase catalytic" evidence="2">
    <location>
        <begin position="427"/>
        <end position="585"/>
    </location>
</feature>
<keyword evidence="1" id="KW-0732">Signal</keyword>
<keyword evidence="4" id="KW-1185">Reference proteome</keyword>
<sequence>MHLWQYLSNCLPLLQRAVSSGSELVLQPFTGYNSPPIAFSRSWQVLGPFSIGTRGTITSLDFQAPWGADPLEYEGGFRALHYNPDAWFRGSLVPGADVPWTVFNAKSISHTGHGSEVTLQIQFGEVDWQFLQKVYGWSALQYQAWARGHIDVAGDTAEDVVLYTESILEFWLDGVPHFGGDFYGYRRAPLVLHLDPGRHQLDVRLVRDVRAMGGAALPSIEVHLEVRRAAEPLEFSDSGLLISDVVEGRLAGSLGSATLRNNGKATLEIVSIRELNVSTRVSAYGFQDAAKFTLRKAARLVSGQTRPVAFEVELQKSKVSSLDIVIEYRAVGEVGFLFSLHTSAKVRHRSIYEPHMTTFLHPGGIVSYAMLRPPAWNASCPQHISDAPILLQLHGAGVEASGDMLTHSLDAVPPLCAWTLFPTGTTTWSGDDWHTWGFADVEAAIEHIPAWMKATGWKGVGVDPSRWLVAGHSNGGQGTWYALTHRPDKIIGAAPVSGYSSIQNYVPYQLWQTADPSKTAVLQASLNSFRHEMLVDNAKGIPILQQHGVYDDNVPTYHSRLMHALLYRAGINTTYSEVFKGHWFDEVMETYALQEFYRTHLHRIQSGPHVLANFTVVVANPADMGPKEGLRVLHLVDPGQYGRIETSTEPLRESCHFKTSNIMAFETNMRYAACQVIKIDGKTIPSGWAPRFSRDYTGEWKVHVALPHVRRKGPQLGNIDAILRTVGKFAICHSGSNASNVALQVSRNLVQYYAADAEILEENELAEAFGGSEGNRISIFTGVNVPEPEEENYPLQVNERGDVWIRDDSGNRRSYGQEEAGAAIFVRPLHSERLELVIWGANADSTAMAARLMPTLTGVGQPDFVILSKSCRWKGVDGVVAMGFFDAQWNVTRSSFFS</sequence>
<dbReference type="InterPro" id="IPR050955">
    <property type="entry name" value="Plant_Biomass_Hydrol_Est"/>
</dbReference>
<evidence type="ECO:0000259" key="2">
    <source>
        <dbReference type="Pfam" id="PF00326"/>
    </source>
</evidence>
<dbReference type="InterPro" id="IPR001375">
    <property type="entry name" value="Peptidase_S9_cat"/>
</dbReference>
<organism evidence="3 4">
    <name type="scientific">Rhizodiscina lignyota</name>
    <dbReference type="NCBI Taxonomy" id="1504668"/>
    <lineage>
        <taxon>Eukaryota</taxon>
        <taxon>Fungi</taxon>
        <taxon>Dikarya</taxon>
        <taxon>Ascomycota</taxon>
        <taxon>Pezizomycotina</taxon>
        <taxon>Dothideomycetes</taxon>
        <taxon>Pleosporomycetidae</taxon>
        <taxon>Aulographales</taxon>
        <taxon>Rhizodiscinaceae</taxon>
        <taxon>Rhizodiscina</taxon>
    </lineage>
</organism>
<comment type="caution">
    <text evidence="3">The sequence shown here is derived from an EMBL/GenBank/DDBJ whole genome shotgun (WGS) entry which is preliminary data.</text>
</comment>
<evidence type="ECO:0000313" key="4">
    <source>
        <dbReference type="Proteomes" id="UP000799772"/>
    </source>
</evidence>
<protein>
    <recommendedName>
        <fullName evidence="2">Peptidase S9 prolyl oligopeptidase catalytic domain-containing protein</fullName>
    </recommendedName>
</protein>
<dbReference type="PANTHER" id="PTHR43037">
    <property type="entry name" value="UNNAMED PRODUCT-RELATED"/>
    <property type="match status" value="1"/>
</dbReference>
<dbReference type="Proteomes" id="UP000799772">
    <property type="component" value="Unassembled WGS sequence"/>
</dbReference>
<dbReference type="AlphaFoldDB" id="A0A9P4IFW9"/>
<dbReference type="InterPro" id="IPR029058">
    <property type="entry name" value="AB_hydrolase_fold"/>
</dbReference>
<accession>A0A9P4IFW9</accession>
<dbReference type="EMBL" id="ML978128">
    <property type="protein sequence ID" value="KAF2097456.1"/>
    <property type="molecule type" value="Genomic_DNA"/>
</dbReference>
<dbReference type="GO" id="GO:0006508">
    <property type="term" value="P:proteolysis"/>
    <property type="evidence" value="ECO:0007669"/>
    <property type="project" value="InterPro"/>
</dbReference>
<dbReference type="Gene3D" id="3.40.50.1820">
    <property type="entry name" value="alpha/beta hydrolase"/>
    <property type="match status" value="1"/>
</dbReference>
<reference evidence="3" key="1">
    <citation type="journal article" date="2020" name="Stud. Mycol.">
        <title>101 Dothideomycetes genomes: a test case for predicting lifestyles and emergence of pathogens.</title>
        <authorList>
            <person name="Haridas S."/>
            <person name="Albert R."/>
            <person name="Binder M."/>
            <person name="Bloem J."/>
            <person name="Labutti K."/>
            <person name="Salamov A."/>
            <person name="Andreopoulos B."/>
            <person name="Baker S."/>
            <person name="Barry K."/>
            <person name="Bills G."/>
            <person name="Bluhm B."/>
            <person name="Cannon C."/>
            <person name="Castanera R."/>
            <person name="Culley D."/>
            <person name="Daum C."/>
            <person name="Ezra D."/>
            <person name="Gonzalez J."/>
            <person name="Henrissat B."/>
            <person name="Kuo A."/>
            <person name="Liang C."/>
            <person name="Lipzen A."/>
            <person name="Lutzoni F."/>
            <person name="Magnuson J."/>
            <person name="Mondo S."/>
            <person name="Nolan M."/>
            <person name="Ohm R."/>
            <person name="Pangilinan J."/>
            <person name="Park H.-J."/>
            <person name="Ramirez L."/>
            <person name="Alfaro M."/>
            <person name="Sun H."/>
            <person name="Tritt A."/>
            <person name="Yoshinaga Y."/>
            <person name="Zwiers L.-H."/>
            <person name="Turgeon B."/>
            <person name="Goodwin S."/>
            <person name="Spatafora J."/>
            <person name="Crous P."/>
            <person name="Grigoriev I."/>
        </authorList>
    </citation>
    <scope>NUCLEOTIDE SEQUENCE</scope>
    <source>
        <strain evidence="3">CBS 133067</strain>
    </source>
</reference>
<proteinExistence type="predicted"/>
<dbReference type="SUPFAM" id="SSF53474">
    <property type="entry name" value="alpha/beta-Hydrolases"/>
    <property type="match status" value="1"/>
</dbReference>
<dbReference type="GO" id="GO:0008236">
    <property type="term" value="F:serine-type peptidase activity"/>
    <property type="evidence" value="ECO:0007669"/>
    <property type="project" value="InterPro"/>
</dbReference>
<dbReference type="Pfam" id="PF00326">
    <property type="entry name" value="Peptidase_S9"/>
    <property type="match status" value="1"/>
</dbReference>